<name>A0A1I2Z7R9_9FIRM</name>
<keyword evidence="2" id="KW-1185">Reference proteome</keyword>
<evidence type="ECO:0000313" key="2">
    <source>
        <dbReference type="Proteomes" id="UP000199337"/>
    </source>
</evidence>
<dbReference type="EMBL" id="FOOX01000025">
    <property type="protein sequence ID" value="SFH33760.1"/>
    <property type="molecule type" value="Genomic_DNA"/>
</dbReference>
<accession>A0A1I2Z7R9</accession>
<gene>
    <name evidence="1" type="ORF">SAMN05660649_04796</name>
</gene>
<dbReference type="OrthoDB" id="1803536at2"/>
<dbReference type="STRING" id="341036.SAMN05660649_04796"/>
<dbReference type="Proteomes" id="UP000199337">
    <property type="component" value="Unassembled WGS sequence"/>
</dbReference>
<sequence>MRVLLISFFILIGVITYTGTANADVILDDWFIDTTMVDTSKTTALVDTTNHWVQLPLQSLANAINMLDNGYGYAVASKNGVTLYEMDDASGKIAINPLYSCSWLTEATGVSMRQDNLNMWVTTADSLTYFKFNGSGMSNDPALKTTGLVNVLSVASFKNKDSSLLLQNINNSAVITRYDAGSNLNSSLTFNSGINNPVAISMVNNSPDFRLFTKDASYYFAYDDYKSNYVADPAKRVTGLSDVIAASSDDKGNSILTDTDASYYINDDSGGASKVDVFSPGPLNKPVAVSLKPGTYEQAIIDGDGNVQWWAYDDATGKMVRDTNLEINAQALNSGYAHPRSYYSKVVDAPYTCTAAHLTVNDNIPIGTSINYYVSSDGGSTYTAITPGIWTAVPAGNRFVLKADLDTTDSQMTPKIYRVTLNCDLDFEITGFIDPQPAERGSKVTILASATKLSTGQEVSLDNCTVEYPLPTFENGDPALPAGESSTKVNMVFNNNTGNWEYKFIVPDKTETGVWPDDGVYQVQITGTKSGVSKNIILNFKISGNILRRLIIRTMNF</sequence>
<dbReference type="RefSeq" id="WP_092475376.1">
    <property type="nucleotide sequence ID" value="NZ_FOOX01000025.1"/>
</dbReference>
<evidence type="ECO:0000313" key="1">
    <source>
        <dbReference type="EMBL" id="SFH33760.1"/>
    </source>
</evidence>
<reference evidence="2" key="1">
    <citation type="submission" date="2016-10" db="EMBL/GenBank/DDBJ databases">
        <authorList>
            <person name="Varghese N."/>
            <person name="Submissions S."/>
        </authorList>
    </citation>
    <scope>NUCLEOTIDE SEQUENCE [LARGE SCALE GENOMIC DNA]</scope>
    <source>
        <strain evidence="2">DSM 17038</strain>
    </source>
</reference>
<protein>
    <submittedName>
        <fullName evidence="1">Uncharacterized protein</fullName>
    </submittedName>
</protein>
<dbReference type="AlphaFoldDB" id="A0A1I2Z7R9"/>
<organism evidence="1 2">
    <name type="scientific">Desulfotruncus arcticus DSM 17038</name>
    <dbReference type="NCBI Taxonomy" id="1121424"/>
    <lineage>
        <taxon>Bacteria</taxon>
        <taxon>Bacillati</taxon>
        <taxon>Bacillota</taxon>
        <taxon>Clostridia</taxon>
        <taxon>Eubacteriales</taxon>
        <taxon>Desulfallaceae</taxon>
        <taxon>Desulfotruncus</taxon>
    </lineage>
</organism>
<dbReference type="SUPFAM" id="SSF89372">
    <property type="entry name" value="Fucose-specific lectin"/>
    <property type="match status" value="1"/>
</dbReference>
<proteinExistence type="predicted"/>